<name>A0A0F9ICQ2_9ZZZZ</name>
<dbReference type="EMBL" id="LAZR01012732">
    <property type="protein sequence ID" value="KKM25371.1"/>
    <property type="molecule type" value="Genomic_DNA"/>
</dbReference>
<sequence length="215" mass="23670">MVVAYWQTVWLVIRRVGRLGDYVRGPVSLPDALKFRWLVLAHAAVGLLVSFAALLGAKRYIHIDNEMLLTVGSATVASALLAMLAQMAVPGWVLRRRDWSLEQQSRLVALSYYTCAPLALWPLAAVPILVACALFHRMFWVSILRLTVGGFQNLLWLWWLVLVTVAARSVARRSAVGVVMTAVLTPLLWIVVGAAVALLLPGLAMLFMLWGSLGP</sequence>
<keyword evidence="1" id="KW-0812">Transmembrane</keyword>
<accession>A0A0F9ICQ2</accession>
<reference evidence="2" key="1">
    <citation type="journal article" date="2015" name="Nature">
        <title>Complex archaea that bridge the gap between prokaryotes and eukaryotes.</title>
        <authorList>
            <person name="Spang A."/>
            <person name="Saw J.H."/>
            <person name="Jorgensen S.L."/>
            <person name="Zaremba-Niedzwiedzka K."/>
            <person name="Martijn J."/>
            <person name="Lind A.E."/>
            <person name="van Eijk R."/>
            <person name="Schleper C."/>
            <person name="Guy L."/>
            <person name="Ettema T.J."/>
        </authorList>
    </citation>
    <scope>NUCLEOTIDE SEQUENCE</scope>
</reference>
<keyword evidence="1" id="KW-1133">Transmembrane helix</keyword>
<feature type="transmembrane region" description="Helical" evidence="1">
    <location>
        <begin position="146"/>
        <end position="167"/>
    </location>
</feature>
<keyword evidence="1" id="KW-0472">Membrane</keyword>
<protein>
    <recommendedName>
        <fullName evidence="3">Yip1 domain-containing protein</fullName>
    </recommendedName>
</protein>
<feature type="transmembrane region" description="Helical" evidence="1">
    <location>
        <begin position="67"/>
        <end position="89"/>
    </location>
</feature>
<dbReference type="AlphaFoldDB" id="A0A0F9ICQ2"/>
<organism evidence="2">
    <name type="scientific">marine sediment metagenome</name>
    <dbReference type="NCBI Taxonomy" id="412755"/>
    <lineage>
        <taxon>unclassified sequences</taxon>
        <taxon>metagenomes</taxon>
        <taxon>ecological metagenomes</taxon>
    </lineage>
</organism>
<feature type="transmembrane region" description="Helical" evidence="1">
    <location>
        <begin position="35"/>
        <end position="55"/>
    </location>
</feature>
<feature type="transmembrane region" description="Helical" evidence="1">
    <location>
        <begin position="187"/>
        <end position="210"/>
    </location>
</feature>
<evidence type="ECO:0000313" key="2">
    <source>
        <dbReference type="EMBL" id="KKM25371.1"/>
    </source>
</evidence>
<proteinExistence type="predicted"/>
<gene>
    <name evidence="2" type="ORF">LCGC14_1595650</name>
</gene>
<feature type="transmembrane region" description="Helical" evidence="1">
    <location>
        <begin position="109"/>
        <end position="134"/>
    </location>
</feature>
<evidence type="ECO:0008006" key="3">
    <source>
        <dbReference type="Google" id="ProtNLM"/>
    </source>
</evidence>
<comment type="caution">
    <text evidence="2">The sequence shown here is derived from an EMBL/GenBank/DDBJ whole genome shotgun (WGS) entry which is preliminary data.</text>
</comment>
<evidence type="ECO:0000256" key="1">
    <source>
        <dbReference type="SAM" id="Phobius"/>
    </source>
</evidence>